<proteinExistence type="predicted"/>
<evidence type="ECO:0000313" key="3">
    <source>
        <dbReference type="Proteomes" id="UP000182466"/>
    </source>
</evidence>
<dbReference type="InterPro" id="IPR036102">
    <property type="entry name" value="OsmC/Ohrsf"/>
</dbReference>
<sequence>MSSKKTPGDITSKAPRHTADGWLNHIDRRRKAGPFLSDRSAPGRGMSTLSVHTGTHDASRIGAAGSPIYQASTIVLNESQYRSVEDGFARNRFIYWRHTTRRNGPCLPMGNNQGPNPRKLLPPGPVSCMMVSIIAGATAEGIQLKPARIDFDATPEQFAELHRKSLAHSPNAQTTLNPVGLNGEIASPQIES</sequence>
<name>A0A1I7C4B3_9RHOB</name>
<evidence type="ECO:0000256" key="1">
    <source>
        <dbReference type="SAM" id="MobiDB-lite"/>
    </source>
</evidence>
<dbReference type="AlphaFoldDB" id="A0A1I7C4B3"/>
<reference evidence="2 3" key="1">
    <citation type="submission" date="2016-10" db="EMBL/GenBank/DDBJ databases">
        <authorList>
            <person name="de Groot N.N."/>
        </authorList>
    </citation>
    <scope>NUCLEOTIDE SEQUENCE [LARGE SCALE GENOMIC DNA]</scope>
    <source>
        <strain evidence="2 3">CGMCC 1.10959</strain>
    </source>
</reference>
<gene>
    <name evidence="2" type="ORF">SAMN05216236_11444</name>
</gene>
<protein>
    <submittedName>
        <fullName evidence="2">Uncharacterized protein</fullName>
    </submittedName>
</protein>
<dbReference type="SUPFAM" id="SSF82784">
    <property type="entry name" value="OsmC-like"/>
    <property type="match status" value="1"/>
</dbReference>
<organism evidence="2 3">
    <name type="scientific">Sedimentitalea nanhaiensis</name>
    <dbReference type="NCBI Taxonomy" id="999627"/>
    <lineage>
        <taxon>Bacteria</taxon>
        <taxon>Pseudomonadati</taxon>
        <taxon>Pseudomonadota</taxon>
        <taxon>Alphaproteobacteria</taxon>
        <taxon>Rhodobacterales</taxon>
        <taxon>Paracoccaceae</taxon>
        <taxon>Sedimentitalea</taxon>
    </lineage>
</organism>
<dbReference type="Proteomes" id="UP000182466">
    <property type="component" value="Unassembled WGS sequence"/>
</dbReference>
<feature type="region of interest" description="Disordered" evidence="1">
    <location>
        <begin position="1"/>
        <end position="20"/>
    </location>
</feature>
<accession>A0A1I7C4B3</accession>
<dbReference type="EMBL" id="FPAW01000014">
    <property type="protein sequence ID" value="SFT94218.1"/>
    <property type="molecule type" value="Genomic_DNA"/>
</dbReference>
<evidence type="ECO:0000313" key="2">
    <source>
        <dbReference type="EMBL" id="SFT94218.1"/>
    </source>
</evidence>
<keyword evidence="3" id="KW-1185">Reference proteome</keyword>
<feature type="region of interest" description="Disordered" evidence="1">
    <location>
        <begin position="169"/>
        <end position="192"/>
    </location>
</feature>
<dbReference type="STRING" id="999627.SAMN05216236_11444"/>